<dbReference type="RefSeq" id="WP_106447564.1">
    <property type="nucleotide sequence ID" value="NZ_CP027669.1"/>
</dbReference>
<dbReference type="OrthoDB" id="9789608at2"/>
<keyword evidence="2" id="KW-0223">Dioxygenase</keyword>
<accession>A0A2S0N360</accession>
<dbReference type="Pfam" id="PF00903">
    <property type="entry name" value="Glyoxalase"/>
    <property type="match status" value="1"/>
</dbReference>
<dbReference type="InterPro" id="IPR037523">
    <property type="entry name" value="VOC_core"/>
</dbReference>
<reference evidence="2 3" key="1">
    <citation type="submission" date="2018-03" db="EMBL/GenBank/DDBJ databases">
        <title>Genome sequencing of Simplicispira sp.</title>
        <authorList>
            <person name="Kim S.-J."/>
            <person name="Heo J."/>
            <person name="Kwon S.-W."/>
        </authorList>
    </citation>
    <scope>NUCLEOTIDE SEQUENCE [LARGE SCALE GENOMIC DNA]</scope>
    <source>
        <strain evidence="2 3">SC1-8</strain>
    </source>
</reference>
<feature type="domain" description="VOC" evidence="1">
    <location>
        <begin position="2"/>
        <end position="117"/>
    </location>
</feature>
<organism evidence="2 3">
    <name type="scientific">Simplicispira suum</name>
    <dbReference type="NCBI Taxonomy" id="2109915"/>
    <lineage>
        <taxon>Bacteria</taxon>
        <taxon>Pseudomonadati</taxon>
        <taxon>Pseudomonadota</taxon>
        <taxon>Betaproteobacteria</taxon>
        <taxon>Burkholderiales</taxon>
        <taxon>Comamonadaceae</taxon>
        <taxon>Simplicispira</taxon>
    </lineage>
</organism>
<keyword evidence="3" id="KW-1185">Reference proteome</keyword>
<evidence type="ECO:0000313" key="2">
    <source>
        <dbReference type="EMBL" id="AVO42588.1"/>
    </source>
</evidence>
<dbReference type="Proteomes" id="UP000239326">
    <property type="component" value="Chromosome"/>
</dbReference>
<dbReference type="InterPro" id="IPR052393">
    <property type="entry name" value="Cadmium-induced_rsp"/>
</dbReference>
<dbReference type="PANTHER" id="PTHR41294:SF1">
    <property type="entry name" value="CADMIUM-INDUCED PROTEIN CADI"/>
    <property type="match status" value="1"/>
</dbReference>
<sequence>MKRFHAHVAVENMETSIDFYSKLFGQPPTKKQDDYAKWMLDDPRINFAISARGHAVGVNHFGFQADSVQELAELKTRADAASPGEVLDQEKSACCYSNSEKHWTIDPQGLAWEHFHTVSDAPEFGSDTAHQTGACCIPLRGSDQDAPSAKAACCIPNGSSASQAACCG</sequence>
<dbReference type="PANTHER" id="PTHR41294">
    <property type="entry name" value="CADMIUM-INDUCED PROTEIN CADI"/>
    <property type="match status" value="1"/>
</dbReference>
<dbReference type="SUPFAM" id="SSF54593">
    <property type="entry name" value="Glyoxalase/Bleomycin resistance protein/Dihydroxybiphenyl dioxygenase"/>
    <property type="match status" value="1"/>
</dbReference>
<proteinExistence type="predicted"/>
<evidence type="ECO:0000313" key="3">
    <source>
        <dbReference type="Proteomes" id="UP000239326"/>
    </source>
</evidence>
<gene>
    <name evidence="2" type="ORF">C6571_15955</name>
</gene>
<dbReference type="InterPro" id="IPR029068">
    <property type="entry name" value="Glyas_Bleomycin-R_OHBP_Dase"/>
</dbReference>
<dbReference type="EMBL" id="CP027669">
    <property type="protein sequence ID" value="AVO42588.1"/>
    <property type="molecule type" value="Genomic_DNA"/>
</dbReference>
<dbReference type="Gene3D" id="3.10.180.10">
    <property type="entry name" value="2,3-Dihydroxybiphenyl 1,2-Dioxygenase, domain 1"/>
    <property type="match status" value="1"/>
</dbReference>
<protein>
    <submittedName>
        <fullName evidence="2">Glyoxalase/bleomycin resistance/dioxygenase family protein</fullName>
    </submittedName>
</protein>
<dbReference type="GO" id="GO:0046686">
    <property type="term" value="P:response to cadmium ion"/>
    <property type="evidence" value="ECO:0007669"/>
    <property type="project" value="TreeGrafter"/>
</dbReference>
<dbReference type="PROSITE" id="PS51819">
    <property type="entry name" value="VOC"/>
    <property type="match status" value="1"/>
</dbReference>
<dbReference type="AlphaFoldDB" id="A0A2S0N360"/>
<keyword evidence="2" id="KW-0560">Oxidoreductase</keyword>
<dbReference type="KEGG" id="simp:C6571_15955"/>
<dbReference type="InterPro" id="IPR004360">
    <property type="entry name" value="Glyas_Fos-R_dOase_dom"/>
</dbReference>
<name>A0A2S0N360_9BURK</name>
<dbReference type="GO" id="GO:0051213">
    <property type="term" value="F:dioxygenase activity"/>
    <property type="evidence" value="ECO:0007669"/>
    <property type="project" value="UniProtKB-KW"/>
</dbReference>
<evidence type="ECO:0000259" key="1">
    <source>
        <dbReference type="PROSITE" id="PS51819"/>
    </source>
</evidence>